<evidence type="ECO:0000313" key="2">
    <source>
        <dbReference type="Proteomes" id="UP000641152"/>
    </source>
</evidence>
<reference evidence="1 2" key="1">
    <citation type="submission" date="2020-09" db="EMBL/GenBank/DDBJ databases">
        <title>Methylomonas albis sp. nov. and Methylomonas fluvii sp. nov.: Two cold-adapted methanotrophs from the River Elbe and an amended description of Methylovulum psychrotolerans strain Eb1.</title>
        <authorList>
            <person name="Bussmann I.K."/>
            <person name="Klings K.-W."/>
            <person name="Warnstedt J."/>
            <person name="Hoppert M."/>
            <person name="Saborowski A."/>
            <person name="Horn F."/>
            <person name="Liebner S."/>
        </authorList>
    </citation>
    <scope>NUCLEOTIDE SEQUENCE [LARGE SCALE GENOMIC DNA]</scope>
    <source>
        <strain evidence="1 2">EbB</strain>
    </source>
</reference>
<proteinExistence type="predicted"/>
<protein>
    <submittedName>
        <fullName evidence="1">Uncharacterized protein</fullName>
    </submittedName>
</protein>
<sequence>MSSNVPEVKRVEVDPSVISTFKSEHEYIGLSVELLIEASSYVCIAGNIIPPAENAWNRHEAVLVGHLVRLYKLNTALLDQTCQRRRETTFIFARLAFECIVNTIFIIRNDRSEIVQSYIEHSMRHEKRLRDRIRNKITERGGEIWPIEKRILDSIERSAKNSDVDLDRIDPPKNWAGKNLFDKARDVGLDEAYLGAFAGPSHSIHGNWHDLLEYNLEVKDGGFLPNFEWHPPRPQLLTTIAHLTVITLGEFFSEIIGPAGNAVAERLPDLYERIQILIHLHEEFLVSRTNRESHLTPTLKILETERQRSEDF</sequence>
<dbReference type="Proteomes" id="UP000641152">
    <property type="component" value="Unassembled WGS sequence"/>
</dbReference>
<name>A0ABR9DDG3_9GAMM</name>
<organism evidence="1 2">
    <name type="scientific">Methylomonas fluvii</name>
    <dbReference type="NCBI Taxonomy" id="1854564"/>
    <lineage>
        <taxon>Bacteria</taxon>
        <taxon>Pseudomonadati</taxon>
        <taxon>Pseudomonadota</taxon>
        <taxon>Gammaproteobacteria</taxon>
        <taxon>Methylococcales</taxon>
        <taxon>Methylococcaceae</taxon>
        <taxon>Methylomonas</taxon>
    </lineage>
</organism>
<dbReference type="Pfam" id="PF18928">
    <property type="entry name" value="DUF5677"/>
    <property type="match status" value="1"/>
</dbReference>
<comment type="caution">
    <text evidence="1">The sequence shown here is derived from an EMBL/GenBank/DDBJ whole genome shotgun (WGS) entry which is preliminary data.</text>
</comment>
<dbReference type="RefSeq" id="WP_192393101.1">
    <property type="nucleotide sequence ID" value="NZ_JACXST010000001.1"/>
</dbReference>
<keyword evidence="2" id="KW-1185">Reference proteome</keyword>
<accession>A0ABR9DDG3</accession>
<dbReference type="InterPro" id="IPR043733">
    <property type="entry name" value="DUF5677"/>
</dbReference>
<gene>
    <name evidence="1" type="ORF">EBB_07280</name>
</gene>
<dbReference type="EMBL" id="JACXST010000001">
    <property type="protein sequence ID" value="MBD9360338.1"/>
    <property type="molecule type" value="Genomic_DNA"/>
</dbReference>
<evidence type="ECO:0000313" key="1">
    <source>
        <dbReference type="EMBL" id="MBD9360338.1"/>
    </source>
</evidence>